<dbReference type="FunFam" id="1.25.40.10:FF:000366">
    <property type="entry name" value="Pentatricopeptide (PPR) repeat-containing protein"/>
    <property type="match status" value="1"/>
</dbReference>
<feature type="repeat" description="PPR" evidence="3">
    <location>
        <begin position="212"/>
        <end position="246"/>
    </location>
</feature>
<dbReference type="Proteomes" id="UP001454036">
    <property type="component" value="Unassembled WGS sequence"/>
</dbReference>
<dbReference type="FunFam" id="1.25.40.10:FF:000397">
    <property type="entry name" value="Pentatricopeptide repeat-containing protein At2g40720"/>
    <property type="match status" value="1"/>
</dbReference>
<dbReference type="Gene3D" id="1.25.40.10">
    <property type="entry name" value="Tetratricopeptide repeat domain"/>
    <property type="match status" value="5"/>
</dbReference>
<gene>
    <name evidence="5" type="ORF">LIER_03381</name>
</gene>
<dbReference type="PANTHER" id="PTHR47926">
    <property type="entry name" value="PENTATRICOPEPTIDE REPEAT-CONTAINING PROTEIN"/>
    <property type="match status" value="1"/>
</dbReference>
<feature type="repeat" description="PPR" evidence="3">
    <location>
        <begin position="282"/>
        <end position="316"/>
    </location>
</feature>
<dbReference type="InterPro" id="IPR046848">
    <property type="entry name" value="E_motif"/>
</dbReference>
<dbReference type="PANTHER" id="PTHR47926:SF520">
    <property type="entry name" value="DYW DOMAIN-CONTAINING PROTEIN"/>
    <property type="match status" value="1"/>
</dbReference>
<reference evidence="5 6" key="1">
    <citation type="submission" date="2024-01" db="EMBL/GenBank/DDBJ databases">
        <title>The complete chloroplast genome sequence of Lithospermum erythrorhizon: insights into the phylogenetic relationship among Boraginaceae species and the maternal lineages of purple gromwells.</title>
        <authorList>
            <person name="Okada T."/>
            <person name="Watanabe K."/>
        </authorList>
    </citation>
    <scope>NUCLEOTIDE SEQUENCE [LARGE SCALE GENOMIC DNA]</scope>
</reference>
<evidence type="ECO:0000259" key="4">
    <source>
        <dbReference type="Pfam" id="PF14432"/>
    </source>
</evidence>
<dbReference type="InterPro" id="IPR011990">
    <property type="entry name" value="TPR-like_helical_dom_sf"/>
</dbReference>
<dbReference type="Pfam" id="PF20431">
    <property type="entry name" value="E_motif"/>
    <property type="match status" value="1"/>
</dbReference>
<keyword evidence="6" id="KW-1185">Reference proteome</keyword>
<dbReference type="NCBIfam" id="TIGR00756">
    <property type="entry name" value="PPR"/>
    <property type="match status" value="4"/>
</dbReference>
<dbReference type="PROSITE" id="PS51375">
    <property type="entry name" value="PPR"/>
    <property type="match status" value="5"/>
</dbReference>
<protein>
    <recommendedName>
        <fullName evidence="4">DYW domain-containing protein</fullName>
    </recommendedName>
</protein>
<dbReference type="InterPro" id="IPR002885">
    <property type="entry name" value="PPR_rpt"/>
</dbReference>
<dbReference type="Pfam" id="PF14432">
    <property type="entry name" value="DYW_deaminase"/>
    <property type="match status" value="1"/>
</dbReference>
<dbReference type="EMBL" id="BAABME010000404">
    <property type="protein sequence ID" value="GAA0142493.1"/>
    <property type="molecule type" value="Genomic_DNA"/>
</dbReference>
<feature type="repeat" description="PPR" evidence="3">
    <location>
        <begin position="80"/>
        <end position="114"/>
    </location>
</feature>
<keyword evidence="2" id="KW-0677">Repeat</keyword>
<dbReference type="GO" id="GO:0009451">
    <property type="term" value="P:RNA modification"/>
    <property type="evidence" value="ECO:0007669"/>
    <property type="project" value="InterPro"/>
</dbReference>
<dbReference type="GO" id="GO:0003723">
    <property type="term" value="F:RNA binding"/>
    <property type="evidence" value="ECO:0007669"/>
    <property type="project" value="InterPro"/>
</dbReference>
<evidence type="ECO:0000256" key="1">
    <source>
        <dbReference type="ARBA" id="ARBA00006643"/>
    </source>
</evidence>
<dbReference type="FunFam" id="1.25.40.10:FF:000361">
    <property type="entry name" value="Pentatricopeptide repeat-containing protein chloroplastic"/>
    <property type="match status" value="1"/>
</dbReference>
<dbReference type="Pfam" id="PF01535">
    <property type="entry name" value="PPR"/>
    <property type="match status" value="5"/>
</dbReference>
<name>A0AAV3NU42_LITER</name>
<dbReference type="GO" id="GO:0008270">
    <property type="term" value="F:zinc ion binding"/>
    <property type="evidence" value="ECO:0007669"/>
    <property type="project" value="InterPro"/>
</dbReference>
<comment type="caution">
    <text evidence="5">The sequence shown here is derived from an EMBL/GenBank/DDBJ whole genome shotgun (WGS) entry which is preliminary data.</text>
</comment>
<dbReference type="Pfam" id="PF13041">
    <property type="entry name" value="PPR_2"/>
    <property type="match status" value="4"/>
</dbReference>
<evidence type="ECO:0000256" key="2">
    <source>
        <dbReference type="ARBA" id="ARBA00022737"/>
    </source>
</evidence>
<sequence>MIRYIKISYNGIFSRPQIWNLYVQCCFTSTSTILTKQPFSSQEWGPITYATILQTCIKNNQTHVGKSLHCHMFKRGCCLDLFAYNILLNMYVKGGFLDDACKVFDEMSERNMVSFVTLIQGFCRDERYGDAIELFSRLHREGHELNGFVFTTILKVLVSMEHAEMAWVVHACLLKLGHEKNAFVCTALIDAYSICSNFGFAREVFDGIVEKDMVSWTGMVACYADNECFVEAVELFSYMRMAELKPNSFTFASVIKACIGLEAIHTGKSVHGCVLKTHYEMDPYVSTALLEMYTRSGDIKDARGVFNEIPKDDVIPWSFMIARYSQSDRCEEAIELFLDMRKALVLPNQFTFASVLQACASIEALKLGMQIHSFVLKVGLILDVFVSNALMDVYAKCGEMDESENIFMESENNNEVSWNTVIVGHVHSGDSCKALHIFMNMLENQVQPTEVTYSSVLRACASIAALEPGVQIHSLTIKSLYDLDAAVVNALIDMYAKCGSIRDARQVFEATNKQDVISWNAMISAYSMHGLGSEALQVFQEMRRLKIAPNQLTFVGVLSACSNTGSVDLGQDSFNLMQKNFGIEPCMEHYTCMVSLLGRRGHLDRALKLIDEIPYEPSVMVWRALLGACVAHKNIEVGIISAQRVLEMEPYDESAYVLLSNIYASTKRWDNVASIRKNMKKKRVKKEPGLSWIQYQGIVHYFTVGDCSHPDLRLINGMLEWLNKKTKSVGYTPNHDVILLDVEDDEKSRLLWVHSERLALAFALVRTPFGTPIRIIKNLRICMDCHAAMKLISNIVGREIIIRDINRFHHFADGSCSCGDYW</sequence>
<evidence type="ECO:0000313" key="6">
    <source>
        <dbReference type="Proteomes" id="UP001454036"/>
    </source>
</evidence>
<evidence type="ECO:0000313" key="5">
    <source>
        <dbReference type="EMBL" id="GAA0142493.1"/>
    </source>
</evidence>
<feature type="domain" description="DYW" evidence="4">
    <location>
        <begin position="730"/>
        <end position="822"/>
    </location>
</feature>
<dbReference type="InterPro" id="IPR032867">
    <property type="entry name" value="DYW_dom"/>
</dbReference>
<feature type="repeat" description="PPR" evidence="3">
    <location>
        <begin position="515"/>
        <end position="549"/>
    </location>
</feature>
<dbReference type="InterPro" id="IPR046960">
    <property type="entry name" value="PPR_At4g14850-like_plant"/>
</dbReference>
<organism evidence="5 6">
    <name type="scientific">Lithospermum erythrorhizon</name>
    <name type="common">Purple gromwell</name>
    <name type="synonym">Lithospermum officinale var. erythrorhizon</name>
    <dbReference type="NCBI Taxonomy" id="34254"/>
    <lineage>
        <taxon>Eukaryota</taxon>
        <taxon>Viridiplantae</taxon>
        <taxon>Streptophyta</taxon>
        <taxon>Embryophyta</taxon>
        <taxon>Tracheophyta</taxon>
        <taxon>Spermatophyta</taxon>
        <taxon>Magnoliopsida</taxon>
        <taxon>eudicotyledons</taxon>
        <taxon>Gunneridae</taxon>
        <taxon>Pentapetalae</taxon>
        <taxon>asterids</taxon>
        <taxon>lamiids</taxon>
        <taxon>Boraginales</taxon>
        <taxon>Boraginaceae</taxon>
        <taxon>Boraginoideae</taxon>
        <taxon>Lithospermeae</taxon>
        <taxon>Lithospermum</taxon>
    </lineage>
</organism>
<dbReference type="SUPFAM" id="SSF48452">
    <property type="entry name" value="TPR-like"/>
    <property type="match status" value="1"/>
</dbReference>
<comment type="similarity">
    <text evidence="1">Belongs to the PPR family. PCMP-H subfamily.</text>
</comment>
<dbReference type="FunFam" id="1.25.40.10:FF:000201">
    <property type="entry name" value="Pentatricopeptide repeat-containing protein mitochondrial"/>
    <property type="match status" value="1"/>
</dbReference>
<accession>A0AAV3NU42</accession>
<dbReference type="AlphaFoldDB" id="A0AAV3NU42"/>
<dbReference type="Pfam" id="PF12854">
    <property type="entry name" value="PPR_1"/>
    <property type="match status" value="1"/>
</dbReference>
<dbReference type="FunFam" id="1.25.40.10:FF:000471">
    <property type="entry name" value="Putative pentatricopeptide repeat-containing protein, mitochondrial"/>
    <property type="match status" value="1"/>
</dbReference>
<evidence type="ECO:0000256" key="3">
    <source>
        <dbReference type="PROSITE-ProRule" id="PRU00708"/>
    </source>
</evidence>
<feature type="repeat" description="PPR" evidence="3">
    <location>
        <begin position="414"/>
        <end position="448"/>
    </location>
</feature>
<proteinExistence type="inferred from homology"/>
<dbReference type="FunFam" id="1.25.40.10:FF:000031">
    <property type="entry name" value="Pentatricopeptide repeat-containing protein mitochondrial"/>
    <property type="match status" value="1"/>
</dbReference>